<sequence>MVESRGDRPWRHRSDRLFCPVFEAIFWAIGNASSPHPLVYASRYPAR</sequence>
<gene>
    <name evidence="1" type="ORF">NG799_20915</name>
</gene>
<keyword evidence="2" id="KW-1185">Reference proteome</keyword>
<evidence type="ECO:0000313" key="1">
    <source>
        <dbReference type="EMBL" id="MCT7968774.1"/>
    </source>
</evidence>
<evidence type="ECO:0000313" key="2">
    <source>
        <dbReference type="Proteomes" id="UP001525890"/>
    </source>
</evidence>
<comment type="caution">
    <text evidence="1">The sequence shown here is derived from an EMBL/GenBank/DDBJ whole genome shotgun (WGS) entry which is preliminary data.</text>
</comment>
<reference evidence="1 2" key="1">
    <citation type="journal article" date="2022" name="Front. Microbiol.">
        <title>High genomic differentiation and limited gene flow indicate recent cryptic speciation within the genus Laspinema (cyanobacteria).</title>
        <authorList>
            <person name="Stanojkovic A."/>
            <person name="Skoupy S."/>
            <person name="Skaloud P."/>
            <person name="Dvorak P."/>
        </authorList>
    </citation>
    <scope>NUCLEOTIDE SEQUENCE [LARGE SCALE GENOMIC DNA]</scope>
    <source>
        <strain evidence="1 2">D2a</strain>
    </source>
</reference>
<proteinExistence type="predicted"/>
<protein>
    <submittedName>
        <fullName evidence="1">Uncharacterized protein</fullName>
    </submittedName>
</protein>
<name>A0ABT2MVJ8_9CYAN</name>
<dbReference type="Proteomes" id="UP001525890">
    <property type="component" value="Unassembled WGS sequence"/>
</dbReference>
<organism evidence="1 2">
    <name type="scientific">Laspinema palackyanum D2a</name>
    <dbReference type="NCBI Taxonomy" id="2953684"/>
    <lineage>
        <taxon>Bacteria</taxon>
        <taxon>Bacillati</taxon>
        <taxon>Cyanobacteriota</taxon>
        <taxon>Cyanophyceae</taxon>
        <taxon>Oscillatoriophycideae</taxon>
        <taxon>Oscillatoriales</taxon>
        <taxon>Laspinemataceae</taxon>
        <taxon>Laspinema</taxon>
        <taxon>Laspinema palackyanum</taxon>
    </lineage>
</organism>
<dbReference type="RefSeq" id="WP_368008268.1">
    <property type="nucleotide sequence ID" value="NZ_JAMXFF010000037.1"/>
</dbReference>
<dbReference type="EMBL" id="JAMXFF010000037">
    <property type="protein sequence ID" value="MCT7968774.1"/>
    <property type="molecule type" value="Genomic_DNA"/>
</dbReference>
<accession>A0ABT2MVJ8</accession>